<organism evidence="2 3">
    <name type="scientific">Crucibulum laeve</name>
    <dbReference type="NCBI Taxonomy" id="68775"/>
    <lineage>
        <taxon>Eukaryota</taxon>
        <taxon>Fungi</taxon>
        <taxon>Dikarya</taxon>
        <taxon>Basidiomycota</taxon>
        <taxon>Agaricomycotina</taxon>
        <taxon>Agaricomycetes</taxon>
        <taxon>Agaricomycetidae</taxon>
        <taxon>Agaricales</taxon>
        <taxon>Agaricineae</taxon>
        <taxon>Nidulariaceae</taxon>
        <taxon>Crucibulum</taxon>
    </lineage>
</organism>
<evidence type="ECO:0000313" key="2">
    <source>
        <dbReference type="EMBL" id="TFK36151.1"/>
    </source>
</evidence>
<dbReference type="AlphaFoldDB" id="A0A5C3M4V2"/>
<keyword evidence="1" id="KW-0812">Transmembrane</keyword>
<keyword evidence="1" id="KW-1133">Transmembrane helix</keyword>
<evidence type="ECO:0000313" key="3">
    <source>
        <dbReference type="Proteomes" id="UP000308652"/>
    </source>
</evidence>
<protein>
    <submittedName>
        <fullName evidence="2">Uncharacterized protein</fullName>
    </submittedName>
</protein>
<feature type="transmembrane region" description="Helical" evidence="1">
    <location>
        <begin position="20"/>
        <end position="38"/>
    </location>
</feature>
<name>A0A5C3M4V2_9AGAR</name>
<reference evidence="2 3" key="1">
    <citation type="journal article" date="2019" name="Nat. Ecol. Evol.">
        <title>Megaphylogeny resolves global patterns of mushroom evolution.</title>
        <authorList>
            <person name="Varga T."/>
            <person name="Krizsan K."/>
            <person name="Foldi C."/>
            <person name="Dima B."/>
            <person name="Sanchez-Garcia M."/>
            <person name="Sanchez-Ramirez S."/>
            <person name="Szollosi G.J."/>
            <person name="Szarkandi J.G."/>
            <person name="Papp V."/>
            <person name="Albert L."/>
            <person name="Andreopoulos W."/>
            <person name="Angelini C."/>
            <person name="Antonin V."/>
            <person name="Barry K.W."/>
            <person name="Bougher N.L."/>
            <person name="Buchanan P."/>
            <person name="Buyck B."/>
            <person name="Bense V."/>
            <person name="Catcheside P."/>
            <person name="Chovatia M."/>
            <person name="Cooper J."/>
            <person name="Damon W."/>
            <person name="Desjardin D."/>
            <person name="Finy P."/>
            <person name="Geml J."/>
            <person name="Haridas S."/>
            <person name="Hughes K."/>
            <person name="Justo A."/>
            <person name="Karasinski D."/>
            <person name="Kautmanova I."/>
            <person name="Kiss B."/>
            <person name="Kocsube S."/>
            <person name="Kotiranta H."/>
            <person name="LaButti K.M."/>
            <person name="Lechner B.E."/>
            <person name="Liimatainen K."/>
            <person name="Lipzen A."/>
            <person name="Lukacs Z."/>
            <person name="Mihaltcheva S."/>
            <person name="Morgado L.N."/>
            <person name="Niskanen T."/>
            <person name="Noordeloos M.E."/>
            <person name="Ohm R.A."/>
            <person name="Ortiz-Santana B."/>
            <person name="Ovrebo C."/>
            <person name="Racz N."/>
            <person name="Riley R."/>
            <person name="Savchenko A."/>
            <person name="Shiryaev A."/>
            <person name="Soop K."/>
            <person name="Spirin V."/>
            <person name="Szebenyi C."/>
            <person name="Tomsovsky M."/>
            <person name="Tulloss R.E."/>
            <person name="Uehling J."/>
            <person name="Grigoriev I.V."/>
            <person name="Vagvolgyi C."/>
            <person name="Papp T."/>
            <person name="Martin F.M."/>
            <person name="Miettinen O."/>
            <person name="Hibbett D.S."/>
            <person name="Nagy L.G."/>
        </authorList>
    </citation>
    <scope>NUCLEOTIDE SEQUENCE [LARGE SCALE GENOMIC DNA]</scope>
    <source>
        <strain evidence="2 3">CBS 166.37</strain>
    </source>
</reference>
<evidence type="ECO:0000256" key="1">
    <source>
        <dbReference type="SAM" id="Phobius"/>
    </source>
</evidence>
<keyword evidence="1" id="KW-0472">Membrane</keyword>
<dbReference type="EMBL" id="ML213616">
    <property type="protein sequence ID" value="TFK36151.1"/>
    <property type="molecule type" value="Genomic_DNA"/>
</dbReference>
<accession>A0A5C3M4V2</accession>
<dbReference type="Proteomes" id="UP000308652">
    <property type="component" value="Unassembled WGS sequence"/>
</dbReference>
<gene>
    <name evidence="2" type="ORF">BDQ12DRAFT_687358</name>
</gene>
<keyword evidence="3" id="KW-1185">Reference proteome</keyword>
<sequence>MNDRQLHWKMYSSKLVGRSMAITVNIASLLLDAAMPIISGGDEMELLLGAVNCS</sequence>
<proteinExistence type="predicted"/>